<name>A0A0P0ABC3_9RHOB</name>
<evidence type="ECO:0000256" key="2">
    <source>
        <dbReference type="HAMAP-Rule" id="MF_00758"/>
    </source>
</evidence>
<comment type="similarity">
    <text evidence="1 2">Belongs to the UPF0301 (AlgH) family.</text>
</comment>
<dbReference type="RefSeq" id="WP_062216936.1">
    <property type="nucleotide sequence ID" value="NZ_CP012023.1"/>
</dbReference>
<evidence type="ECO:0000313" key="3">
    <source>
        <dbReference type="EMBL" id="ALI55282.1"/>
    </source>
</evidence>
<keyword evidence="4" id="KW-1185">Reference proteome</keyword>
<dbReference type="Proteomes" id="UP000064920">
    <property type="component" value="Chromosome"/>
</dbReference>
<proteinExistence type="inferred from homology"/>
<dbReference type="EMBL" id="CP012023">
    <property type="protein sequence ID" value="ALI55282.1"/>
    <property type="molecule type" value="Genomic_DNA"/>
</dbReference>
<accession>A0A0P0ABC3</accession>
<dbReference type="HAMAP" id="MF_00758">
    <property type="entry name" value="UPF0301"/>
    <property type="match status" value="1"/>
</dbReference>
<sequence length="190" mass="20388">MSETTFNNLTGKLLVAMPGIGDPRFENSVIFMCAHSDDGSMGLIINQVSQDIRVNDVFEQLDINVTDMMAPLPVHFGGPVELGRGFVLHSVDYQADSASLAVDATYSMTASREILSDIARGGGPRERLLCLGYAGWGPGQLEAELAQNGWLTVDPTPKIVFEVPNDQKWEASVRSIGISPALLSGEVGHA</sequence>
<dbReference type="GO" id="GO:0005829">
    <property type="term" value="C:cytosol"/>
    <property type="evidence" value="ECO:0007669"/>
    <property type="project" value="TreeGrafter"/>
</dbReference>
<dbReference type="PANTHER" id="PTHR30327:SF1">
    <property type="entry name" value="UPF0301 PROTEIN YQGE"/>
    <property type="match status" value="1"/>
</dbReference>
<evidence type="ECO:0000313" key="4">
    <source>
        <dbReference type="Proteomes" id="UP000064920"/>
    </source>
</evidence>
<dbReference type="KEGG" id="cmar:IMCC12053_1334"/>
<protein>
    <recommendedName>
        <fullName evidence="2">UPF0301 protein IMCC12053_1334</fullName>
    </recommendedName>
</protein>
<dbReference type="STRING" id="1397108.IMCC12053_1334"/>
<evidence type="ECO:0000256" key="1">
    <source>
        <dbReference type="ARBA" id="ARBA00009600"/>
    </source>
</evidence>
<dbReference type="AlphaFoldDB" id="A0A0P0ABC3"/>
<organism evidence="3 4">
    <name type="scientific">Celeribacter marinus</name>
    <dbReference type="NCBI Taxonomy" id="1397108"/>
    <lineage>
        <taxon>Bacteria</taxon>
        <taxon>Pseudomonadati</taxon>
        <taxon>Pseudomonadota</taxon>
        <taxon>Alphaproteobacteria</taxon>
        <taxon>Rhodobacterales</taxon>
        <taxon>Roseobacteraceae</taxon>
        <taxon>Celeribacter</taxon>
    </lineage>
</organism>
<dbReference type="PANTHER" id="PTHR30327">
    <property type="entry name" value="UNCHARACTERIZED PROTEIN YQGE"/>
    <property type="match status" value="1"/>
</dbReference>
<dbReference type="Pfam" id="PF02622">
    <property type="entry name" value="DUF179"/>
    <property type="match status" value="1"/>
</dbReference>
<dbReference type="SUPFAM" id="SSF143456">
    <property type="entry name" value="VC0467-like"/>
    <property type="match status" value="1"/>
</dbReference>
<dbReference type="Gene3D" id="3.40.1740.10">
    <property type="entry name" value="VC0467-like"/>
    <property type="match status" value="1"/>
</dbReference>
<reference evidence="3 4" key="1">
    <citation type="submission" date="2015-05" db="EMBL/GenBank/DDBJ databases">
        <authorList>
            <person name="Wang D.B."/>
            <person name="Wang M."/>
        </authorList>
    </citation>
    <scope>NUCLEOTIDE SEQUENCE [LARGE SCALE GENOMIC DNA]</scope>
    <source>
        <strain evidence="3 4">IMCC 12053</strain>
    </source>
</reference>
<gene>
    <name evidence="3" type="ORF">IMCC12053_1334</name>
</gene>
<dbReference type="OrthoDB" id="9807486at2"/>
<dbReference type="InterPro" id="IPR003774">
    <property type="entry name" value="AlgH-like"/>
</dbReference>
<dbReference type="PATRIC" id="fig|1397108.4.peg.1366"/>